<comment type="cofactor">
    <cofactor evidence="1 7">
        <name>heme</name>
        <dbReference type="ChEBI" id="CHEBI:30413"/>
    </cofactor>
</comment>
<dbReference type="InterPro" id="IPR017972">
    <property type="entry name" value="Cyt_P450_CS"/>
</dbReference>
<dbReference type="InterPro" id="IPR002403">
    <property type="entry name" value="Cyt_P450_E_grp-IV"/>
</dbReference>
<reference evidence="10" key="2">
    <citation type="submission" date="2020-04" db="EMBL/GenBank/DDBJ databases">
        <authorList>
            <consortium name="NCBI Genome Project"/>
        </authorList>
    </citation>
    <scope>NUCLEOTIDE SEQUENCE</scope>
    <source>
        <strain evidence="10">CBS 342.82</strain>
    </source>
</reference>
<evidence type="ECO:0000256" key="8">
    <source>
        <dbReference type="RuleBase" id="RU000461"/>
    </source>
</evidence>
<protein>
    <submittedName>
        <fullName evidence="10">Cytochrome P450 monooxygenase</fullName>
    </submittedName>
</protein>
<sequence length="518" mass="57845">MSSLSLLSSVVAPSVLAVSVVLYLISLLVYRWYLHPLAGIPGPKIAAATGLVEMWYDIVRGGQYVFQLERWHAEYGPIIRIAPNHVHFLDPDFFDELYSMKHPRHMKLAHLRDRFNTPTSIGDTPDADEHDRHRALLAPLFSRQRVAELTGYVQTRADKLCANVLRAAAAGPAVRLDAAWSTYATDNVLWYTLSLAYDFLDYPDFKSPFTEATGKLLWSIHWLTHFPGLMKLFNAIPHEYVEKLSPDIGAIFGFQREVRAQIHRVIDGENDGHRFVQHRTVFHEISQVVGRDAAAIKMMEDDGVSITLAGIETSARAASVISFWVLKRPEIRARLQAELEAAIPDPDHMPALAELEKLPYLNAVLQEGLRLGYGVSNRLSRYNPQIPIRYGQHVLPPYTVFSMTPALQHRNARVFPEPLSFHPERWLLAPSSSLSSSTTNPPLSKYLVQFSKGPRNCIGMHLATAELVIGIATFVRRLGHRLVLDDGVGEAVVDLGSDYIAAVASDVAGGLRVRLVSD</sequence>
<evidence type="ECO:0000313" key="10">
    <source>
        <dbReference type="RefSeq" id="XP_033455157.1"/>
    </source>
</evidence>
<dbReference type="PANTHER" id="PTHR24305">
    <property type="entry name" value="CYTOCHROME P450"/>
    <property type="match status" value="1"/>
</dbReference>
<dbReference type="GO" id="GO:0020037">
    <property type="term" value="F:heme binding"/>
    <property type="evidence" value="ECO:0007669"/>
    <property type="project" value="InterPro"/>
</dbReference>
<evidence type="ECO:0000256" key="1">
    <source>
        <dbReference type="ARBA" id="ARBA00001971"/>
    </source>
</evidence>
<keyword evidence="7 8" id="KW-0349">Heme</keyword>
<keyword evidence="3 7" id="KW-0479">Metal-binding</keyword>
<dbReference type="PANTHER" id="PTHR24305:SF157">
    <property type="entry name" value="N-ACETYLTRYPTOPHAN 6-HYDROXYLASE IVOC-RELATED"/>
    <property type="match status" value="1"/>
</dbReference>
<evidence type="ECO:0000256" key="7">
    <source>
        <dbReference type="PIRSR" id="PIRSR602403-1"/>
    </source>
</evidence>
<keyword evidence="6 8" id="KW-0503">Monooxygenase</keyword>
<name>A0A6J3LQF1_9PEZI</name>
<keyword evidence="9" id="KW-1185">Reference proteome</keyword>
<reference evidence="10" key="1">
    <citation type="submission" date="2020-01" db="EMBL/GenBank/DDBJ databases">
        <authorList>
            <consortium name="DOE Joint Genome Institute"/>
            <person name="Haridas S."/>
            <person name="Albert R."/>
            <person name="Binder M."/>
            <person name="Bloem J."/>
            <person name="Labutti K."/>
            <person name="Salamov A."/>
            <person name="Andreopoulos B."/>
            <person name="Baker S.E."/>
            <person name="Barry K."/>
            <person name="Bills G."/>
            <person name="Bluhm B.H."/>
            <person name="Cannon C."/>
            <person name="Castanera R."/>
            <person name="Culley D.E."/>
            <person name="Daum C."/>
            <person name="Ezra D."/>
            <person name="Gonzalez J.B."/>
            <person name="Henrissat B."/>
            <person name="Kuo A."/>
            <person name="Liang C."/>
            <person name="Lipzen A."/>
            <person name="Lutzoni F."/>
            <person name="Magnuson J."/>
            <person name="Mondo S."/>
            <person name="Nolan M."/>
            <person name="Ohm R."/>
            <person name="Pangilinan J."/>
            <person name="Park H.-J."/>
            <person name="Ramirez L."/>
            <person name="Alfaro M."/>
            <person name="Sun H."/>
            <person name="Tritt A."/>
            <person name="Yoshinaga Y."/>
            <person name="Zwiers L.-H."/>
            <person name="Turgeon B.G."/>
            <person name="Goodwin S.B."/>
            <person name="Spatafora J.W."/>
            <person name="Crous P.W."/>
            <person name="Grigoriev I.V."/>
        </authorList>
    </citation>
    <scope>NUCLEOTIDE SEQUENCE</scope>
    <source>
        <strain evidence="10">CBS 342.82</strain>
    </source>
</reference>
<dbReference type="OrthoDB" id="3945418at2759"/>
<dbReference type="GO" id="GO:0016705">
    <property type="term" value="F:oxidoreductase activity, acting on paired donors, with incorporation or reduction of molecular oxygen"/>
    <property type="evidence" value="ECO:0007669"/>
    <property type="project" value="InterPro"/>
</dbReference>
<dbReference type="GO" id="GO:0005506">
    <property type="term" value="F:iron ion binding"/>
    <property type="evidence" value="ECO:0007669"/>
    <property type="project" value="InterPro"/>
</dbReference>
<evidence type="ECO:0000256" key="3">
    <source>
        <dbReference type="ARBA" id="ARBA00022723"/>
    </source>
</evidence>
<dbReference type="InterPro" id="IPR036396">
    <property type="entry name" value="Cyt_P450_sf"/>
</dbReference>
<dbReference type="RefSeq" id="XP_033455157.1">
    <property type="nucleotide sequence ID" value="XM_033606046.1"/>
</dbReference>
<evidence type="ECO:0000256" key="4">
    <source>
        <dbReference type="ARBA" id="ARBA00023002"/>
    </source>
</evidence>
<dbReference type="Proteomes" id="UP000504637">
    <property type="component" value="Unplaced"/>
</dbReference>
<accession>A0A6J3LQF1</accession>
<comment type="similarity">
    <text evidence="2 8">Belongs to the cytochrome P450 family.</text>
</comment>
<evidence type="ECO:0000256" key="6">
    <source>
        <dbReference type="ARBA" id="ARBA00023033"/>
    </source>
</evidence>
<gene>
    <name evidence="10" type="ORF">K489DRAFT_385239</name>
</gene>
<dbReference type="GeneID" id="54363846"/>
<reference evidence="10" key="3">
    <citation type="submission" date="2025-08" db="UniProtKB">
        <authorList>
            <consortium name="RefSeq"/>
        </authorList>
    </citation>
    <scope>IDENTIFICATION</scope>
    <source>
        <strain evidence="10">CBS 342.82</strain>
    </source>
</reference>
<keyword evidence="5 7" id="KW-0408">Iron</keyword>
<evidence type="ECO:0000256" key="2">
    <source>
        <dbReference type="ARBA" id="ARBA00010617"/>
    </source>
</evidence>
<evidence type="ECO:0000256" key="5">
    <source>
        <dbReference type="ARBA" id="ARBA00023004"/>
    </source>
</evidence>
<dbReference type="PRINTS" id="PR00465">
    <property type="entry name" value="EP450IV"/>
</dbReference>
<dbReference type="AlphaFoldDB" id="A0A6J3LQF1"/>
<proteinExistence type="inferred from homology"/>
<dbReference type="InterPro" id="IPR050121">
    <property type="entry name" value="Cytochrome_P450_monoxygenase"/>
</dbReference>
<dbReference type="InterPro" id="IPR001128">
    <property type="entry name" value="Cyt_P450"/>
</dbReference>
<dbReference type="PROSITE" id="PS00086">
    <property type="entry name" value="CYTOCHROME_P450"/>
    <property type="match status" value="1"/>
</dbReference>
<dbReference type="Pfam" id="PF00067">
    <property type="entry name" value="p450"/>
    <property type="match status" value="1"/>
</dbReference>
<dbReference type="CDD" id="cd11062">
    <property type="entry name" value="CYP58-like"/>
    <property type="match status" value="1"/>
</dbReference>
<dbReference type="SUPFAM" id="SSF48264">
    <property type="entry name" value="Cytochrome P450"/>
    <property type="match status" value="1"/>
</dbReference>
<dbReference type="Gene3D" id="1.10.630.10">
    <property type="entry name" value="Cytochrome P450"/>
    <property type="match status" value="1"/>
</dbReference>
<organism evidence="10">
    <name type="scientific">Dissoconium aciculare CBS 342.82</name>
    <dbReference type="NCBI Taxonomy" id="1314786"/>
    <lineage>
        <taxon>Eukaryota</taxon>
        <taxon>Fungi</taxon>
        <taxon>Dikarya</taxon>
        <taxon>Ascomycota</taxon>
        <taxon>Pezizomycotina</taxon>
        <taxon>Dothideomycetes</taxon>
        <taxon>Dothideomycetidae</taxon>
        <taxon>Mycosphaerellales</taxon>
        <taxon>Dissoconiaceae</taxon>
        <taxon>Dissoconium</taxon>
    </lineage>
</organism>
<evidence type="ECO:0000313" key="9">
    <source>
        <dbReference type="Proteomes" id="UP000504637"/>
    </source>
</evidence>
<feature type="binding site" description="axial binding residue" evidence="7">
    <location>
        <position position="457"/>
    </location>
    <ligand>
        <name>heme</name>
        <dbReference type="ChEBI" id="CHEBI:30413"/>
    </ligand>
    <ligandPart>
        <name>Fe</name>
        <dbReference type="ChEBI" id="CHEBI:18248"/>
    </ligandPart>
</feature>
<dbReference type="GO" id="GO:0004497">
    <property type="term" value="F:monooxygenase activity"/>
    <property type="evidence" value="ECO:0007669"/>
    <property type="project" value="UniProtKB-KW"/>
</dbReference>
<keyword evidence="4 8" id="KW-0560">Oxidoreductase</keyword>